<dbReference type="Proteomes" id="UP001044222">
    <property type="component" value="Chromosome 6"/>
</dbReference>
<feature type="compositionally biased region" description="Basic residues" evidence="1">
    <location>
        <begin position="14"/>
        <end position="31"/>
    </location>
</feature>
<evidence type="ECO:0000313" key="3">
    <source>
        <dbReference type="Proteomes" id="UP001044222"/>
    </source>
</evidence>
<accession>A0A9D3MIQ4</accession>
<reference evidence="2" key="1">
    <citation type="submission" date="2021-01" db="EMBL/GenBank/DDBJ databases">
        <title>A chromosome-scale assembly of European eel, Anguilla anguilla.</title>
        <authorList>
            <person name="Henkel C."/>
            <person name="Jong-Raadsen S.A."/>
            <person name="Dufour S."/>
            <person name="Weltzien F.-A."/>
            <person name="Palstra A.P."/>
            <person name="Pelster B."/>
            <person name="Spaink H.P."/>
            <person name="Van Den Thillart G.E."/>
            <person name="Jansen H."/>
            <person name="Zahm M."/>
            <person name="Klopp C."/>
            <person name="Cedric C."/>
            <person name="Louis A."/>
            <person name="Berthelot C."/>
            <person name="Parey E."/>
            <person name="Roest Crollius H."/>
            <person name="Montfort J."/>
            <person name="Robinson-Rechavi M."/>
            <person name="Bucao C."/>
            <person name="Bouchez O."/>
            <person name="Gislard M."/>
            <person name="Lluch J."/>
            <person name="Milhes M."/>
            <person name="Lampietro C."/>
            <person name="Lopez Roques C."/>
            <person name="Donnadieu C."/>
            <person name="Braasch I."/>
            <person name="Desvignes T."/>
            <person name="Postlethwait J."/>
            <person name="Bobe J."/>
            <person name="Guiguen Y."/>
            <person name="Dirks R."/>
        </authorList>
    </citation>
    <scope>NUCLEOTIDE SEQUENCE</scope>
    <source>
        <strain evidence="2">Tag_6206</strain>
        <tissue evidence="2">Liver</tissue>
    </source>
</reference>
<organism evidence="2 3">
    <name type="scientific">Anguilla anguilla</name>
    <name type="common">European freshwater eel</name>
    <name type="synonym">Muraena anguilla</name>
    <dbReference type="NCBI Taxonomy" id="7936"/>
    <lineage>
        <taxon>Eukaryota</taxon>
        <taxon>Metazoa</taxon>
        <taxon>Chordata</taxon>
        <taxon>Craniata</taxon>
        <taxon>Vertebrata</taxon>
        <taxon>Euteleostomi</taxon>
        <taxon>Actinopterygii</taxon>
        <taxon>Neopterygii</taxon>
        <taxon>Teleostei</taxon>
        <taxon>Anguilliformes</taxon>
        <taxon>Anguillidae</taxon>
        <taxon>Anguilla</taxon>
    </lineage>
</organism>
<dbReference type="AlphaFoldDB" id="A0A9D3MIQ4"/>
<feature type="region of interest" description="Disordered" evidence="1">
    <location>
        <begin position="1"/>
        <end position="44"/>
    </location>
</feature>
<dbReference type="EMBL" id="JAFIRN010000006">
    <property type="protein sequence ID" value="KAG5848005.1"/>
    <property type="molecule type" value="Genomic_DNA"/>
</dbReference>
<feature type="region of interest" description="Disordered" evidence="1">
    <location>
        <begin position="58"/>
        <end position="81"/>
    </location>
</feature>
<gene>
    <name evidence="2" type="ORF">ANANG_G00132270</name>
</gene>
<evidence type="ECO:0000256" key="1">
    <source>
        <dbReference type="SAM" id="MobiDB-lite"/>
    </source>
</evidence>
<name>A0A9D3MIQ4_ANGAN</name>
<evidence type="ECO:0000313" key="2">
    <source>
        <dbReference type="EMBL" id="KAG5848005.1"/>
    </source>
</evidence>
<protein>
    <submittedName>
        <fullName evidence="2">Uncharacterized protein</fullName>
    </submittedName>
</protein>
<comment type="caution">
    <text evidence="2">The sequence shown here is derived from an EMBL/GenBank/DDBJ whole genome shotgun (WGS) entry which is preliminary data.</text>
</comment>
<proteinExistence type="predicted"/>
<sequence>MGALVLKRVAQRSQRQKRKLSTYRKRVHPKRAGSPVPSCLSVKSDHSMDLPVKLRGEFTGDQRVHPKRAGSPVPSCLSVKSDHSMDLPVKLRGEFTGDQRVHQSLESWCLGLTSSPKQV</sequence>
<keyword evidence="3" id="KW-1185">Reference proteome</keyword>